<reference evidence="1 2" key="1">
    <citation type="journal article" date="2012" name="BMC Genomics">
        <title>Comparative genomic analysis and phylogenetic position of Theileria equi.</title>
        <authorList>
            <person name="Kappmeyer L.S."/>
            <person name="Thiagarajan M."/>
            <person name="Herndon D.R."/>
            <person name="Ramsay J.D."/>
            <person name="Caler E."/>
            <person name="Djikeng A."/>
            <person name="Gillespie J.J."/>
            <person name="Lau A.O."/>
            <person name="Roalson E.H."/>
            <person name="Silva J.C."/>
            <person name="Silva M.G."/>
            <person name="Suarez C.E."/>
            <person name="Ueti M.W."/>
            <person name="Nene V.M."/>
            <person name="Mealey R.H."/>
            <person name="Knowles D.P."/>
            <person name="Brayton K.A."/>
        </authorList>
    </citation>
    <scope>NUCLEOTIDE SEQUENCE [LARGE SCALE GENOMIC DNA]</scope>
    <source>
        <strain evidence="1 2">WA</strain>
    </source>
</reference>
<evidence type="ECO:0000313" key="1">
    <source>
        <dbReference type="EMBL" id="EKX72330.1"/>
    </source>
</evidence>
<accession>L1LAM7</accession>
<evidence type="ECO:0000313" key="2">
    <source>
        <dbReference type="Proteomes" id="UP000031512"/>
    </source>
</evidence>
<organism evidence="1 2">
    <name type="scientific">Theileria equi strain WA</name>
    <dbReference type="NCBI Taxonomy" id="1537102"/>
    <lineage>
        <taxon>Eukaryota</taxon>
        <taxon>Sar</taxon>
        <taxon>Alveolata</taxon>
        <taxon>Apicomplexa</taxon>
        <taxon>Aconoidasida</taxon>
        <taxon>Piroplasmida</taxon>
        <taxon>Theileriidae</taxon>
        <taxon>Theileria</taxon>
    </lineage>
</organism>
<protein>
    <submittedName>
        <fullName evidence="1">Uncharacterized protein</fullName>
    </submittedName>
</protein>
<dbReference type="InterPro" id="IPR036282">
    <property type="entry name" value="Glutathione-S-Trfase_C_sf"/>
</dbReference>
<gene>
    <name evidence="1" type="ORF">BEWA_047970</name>
</gene>
<dbReference type="EMBL" id="ACOU01000007">
    <property type="protein sequence ID" value="EKX72330.1"/>
    <property type="molecule type" value="Genomic_DNA"/>
</dbReference>
<dbReference type="AlphaFoldDB" id="L1LAM7"/>
<sequence length="216" mass="23535">MELCLLICNKSKESLTARAVAHLLRSTVVVNTNAKAPEELSDLTVDLSGNLPEEISSFVEFSTKQENSSAPGPSLQKLTQFVTELLASKGSGDLVLGRISELLQLVPIRPLLLVLKVSESEVPKGVELNSDKFVTSNHIFGLKAILRYLVNSTSGSKAQEHLHYINWASEFAQLTSCVGKKEIEEALSELDAKVNVHDFLVNDKLSVADLVVLHSV</sequence>
<dbReference type="GeneID" id="15804169"/>
<dbReference type="RefSeq" id="XP_004831782.1">
    <property type="nucleotide sequence ID" value="XM_004831725.1"/>
</dbReference>
<dbReference type="Proteomes" id="UP000031512">
    <property type="component" value="Unassembled WGS sequence"/>
</dbReference>
<comment type="caution">
    <text evidence="1">The sequence shown here is derived from an EMBL/GenBank/DDBJ whole genome shotgun (WGS) entry which is preliminary data.</text>
</comment>
<proteinExistence type="predicted"/>
<dbReference type="SUPFAM" id="SSF47616">
    <property type="entry name" value="GST C-terminal domain-like"/>
    <property type="match status" value="1"/>
</dbReference>
<name>L1LAM7_THEEQ</name>
<dbReference type="VEuPathDB" id="PiroplasmaDB:BEWA_047970"/>
<dbReference type="KEGG" id="beq:BEWA_047970"/>
<keyword evidence="2" id="KW-1185">Reference proteome</keyword>
<dbReference type="Gene3D" id="1.20.1050.130">
    <property type="match status" value="1"/>
</dbReference>